<reference evidence="2" key="2">
    <citation type="journal article" date="2015" name="Fish Shellfish Immunol.">
        <title>Early steps in the European eel (Anguilla anguilla)-Vibrio vulnificus interaction in the gills: Role of the RtxA13 toxin.</title>
        <authorList>
            <person name="Callol A."/>
            <person name="Pajuelo D."/>
            <person name="Ebbesson L."/>
            <person name="Teles M."/>
            <person name="MacKenzie S."/>
            <person name="Amaro C."/>
        </authorList>
    </citation>
    <scope>NUCLEOTIDE SEQUENCE</scope>
</reference>
<keyword evidence="1" id="KW-1133">Transmembrane helix</keyword>
<protein>
    <submittedName>
        <fullName evidence="2">Uncharacterized protein</fullName>
    </submittedName>
</protein>
<proteinExistence type="predicted"/>
<name>A0A0E9X7H7_ANGAN</name>
<evidence type="ECO:0000313" key="2">
    <source>
        <dbReference type="EMBL" id="JAH98396.1"/>
    </source>
</evidence>
<sequence length="73" mass="8545">MNTSSKYPAEFNAFTTDQDQTFFLNVQNILDGYNSLGKNKKLILLQLILCVYFITLRLRIKFRINSSFQSVLF</sequence>
<reference evidence="2" key="1">
    <citation type="submission" date="2014-11" db="EMBL/GenBank/DDBJ databases">
        <authorList>
            <person name="Amaro Gonzalez C."/>
        </authorList>
    </citation>
    <scope>NUCLEOTIDE SEQUENCE</scope>
</reference>
<organism evidence="2">
    <name type="scientific">Anguilla anguilla</name>
    <name type="common">European freshwater eel</name>
    <name type="synonym">Muraena anguilla</name>
    <dbReference type="NCBI Taxonomy" id="7936"/>
    <lineage>
        <taxon>Eukaryota</taxon>
        <taxon>Metazoa</taxon>
        <taxon>Chordata</taxon>
        <taxon>Craniata</taxon>
        <taxon>Vertebrata</taxon>
        <taxon>Euteleostomi</taxon>
        <taxon>Actinopterygii</taxon>
        <taxon>Neopterygii</taxon>
        <taxon>Teleostei</taxon>
        <taxon>Anguilliformes</taxon>
        <taxon>Anguillidae</taxon>
        <taxon>Anguilla</taxon>
    </lineage>
</organism>
<evidence type="ECO:0000256" key="1">
    <source>
        <dbReference type="SAM" id="Phobius"/>
    </source>
</evidence>
<keyword evidence="1" id="KW-0472">Membrane</keyword>
<accession>A0A0E9X7H7</accession>
<dbReference type="AlphaFoldDB" id="A0A0E9X7H7"/>
<dbReference type="EMBL" id="GBXM01010181">
    <property type="protein sequence ID" value="JAH98396.1"/>
    <property type="molecule type" value="Transcribed_RNA"/>
</dbReference>
<feature type="transmembrane region" description="Helical" evidence="1">
    <location>
        <begin position="42"/>
        <end position="60"/>
    </location>
</feature>
<keyword evidence="1" id="KW-0812">Transmembrane</keyword>